<sequence>MSRDLTLCQAVHDPLIALMRKADGIETPEFAKFLMSAADHYRVTEIESLQRRRVDQFYRMIGAGDIHVPPPREAVRDVPKHVVKGPIWDLC</sequence>
<dbReference type="EMBL" id="JAUSRF010000004">
    <property type="protein sequence ID" value="MDP9836931.1"/>
    <property type="molecule type" value="Genomic_DNA"/>
</dbReference>
<protein>
    <submittedName>
        <fullName evidence="1">Uncharacterized protein</fullName>
    </submittedName>
</protein>
<gene>
    <name evidence="1" type="ORF">J2T09_001676</name>
</gene>
<dbReference type="Proteomes" id="UP001241472">
    <property type="component" value="Unassembled WGS sequence"/>
</dbReference>
<reference evidence="1 2" key="1">
    <citation type="submission" date="2023-07" db="EMBL/GenBank/DDBJ databases">
        <title>Sorghum-associated microbial communities from plants grown in Nebraska, USA.</title>
        <authorList>
            <person name="Schachtman D."/>
        </authorList>
    </citation>
    <scope>NUCLEOTIDE SEQUENCE [LARGE SCALE GENOMIC DNA]</scope>
    <source>
        <strain evidence="1 2">DS1307</strain>
    </source>
</reference>
<evidence type="ECO:0000313" key="2">
    <source>
        <dbReference type="Proteomes" id="UP001241472"/>
    </source>
</evidence>
<accession>A0ABT9PRW0</accession>
<keyword evidence="2" id="KW-1185">Reference proteome</keyword>
<organism evidence="1 2">
    <name type="scientific">Neorhizobium huautlense</name>
    <dbReference type="NCBI Taxonomy" id="67774"/>
    <lineage>
        <taxon>Bacteria</taxon>
        <taxon>Pseudomonadati</taxon>
        <taxon>Pseudomonadota</taxon>
        <taxon>Alphaproteobacteria</taxon>
        <taxon>Hyphomicrobiales</taxon>
        <taxon>Rhizobiaceae</taxon>
        <taxon>Rhizobium/Agrobacterium group</taxon>
        <taxon>Neorhizobium</taxon>
    </lineage>
</organism>
<evidence type="ECO:0000313" key="1">
    <source>
        <dbReference type="EMBL" id="MDP9836931.1"/>
    </source>
</evidence>
<dbReference type="RefSeq" id="WP_306833142.1">
    <property type="nucleotide sequence ID" value="NZ_JAUSRF010000004.1"/>
</dbReference>
<proteinExistence type="predicted"/>
<name>A0ABT9PRW0_9HYPH</name>
<comment type="caution">
    <text evidence="1">The sequence shown here is derived from an EMBL/GenBank/DDBJ whole genome shotgun (WGS) entry which is preliminary data.</text>
</comment>